<feature type="region of interest" description="Disordered" evidence="9">
    <location>
        <begin position="571"/>
        <end position="602"/>
    </location>
</feature>
<feature type="compositionally biased region" description="Polar residues" evidence="9">
    <location>
        <begin position="527"/>
        <end position="540"/>
    </location>
</feature>
<feature type="region of interest" description="Disordered" evidence="9">
    <location>
        <begin position="1"/>
        <end position="43"/>
    </location>
</feature>
<feature type="compositionally biased region" description="Polar residues" evidence="9">
    <location>
        <begin position="102"/>
        <end position="112"/>
    </location>
</feature>
<feature type="region of interest" description="Disordered" evidence="9">
    <location>
        <begin position="102"/>
        <end position="138"/>
    </location>
</feature>
<comment type="caution">
    <text evidence="10">The sequence shown here is derived from an EMBL/GenBank/DDBJ whole genome shotgun (WGS) entry which is preliminary data.</text>
</comment>
<evidence type="ECO:0000313" key="10">
    <source>
        <dbReference type="EMBL" id="KAH9831630.1"/>
    </source>
</evidence>
<feature type="compositionally biased region" description="Polar residues" evidence="9">
    <location>
        <begin position="443"/>
        <end position="467"/>
    </location>
</feature>
<dbReference type="RefSeq" id="XP_047774744.1">
    <property type="nucleotide sequence ID" value="XM_047927927.1"/>
</dbReference>
<comment type="subcellular location">
    <subcellularLocation>
        <location evidence="2">Cytoplasm</location>
    </subcellularLocation>
    <subcellularLocation>
        <location evidence="1">Nucleus</location>
    </subcellularLocation>
</comment>
<feature type="compositionally biased region" description="Basic and acidic residues" evidence="9">
    <location>
        <begin position="366"/>
        <end position="376"/>
    </location>
</feature>
<proteinExistence type="inferred from homology"/>
<dbReference type="EMBL" id="JADCUA010000025">
    <property type="protein sequence ID" value="KAH9831630.1"/>
    <property type="molecule type" value="Genomic_DNA"/>
</dbReference>
<gene>
    <name evidence="10" type="ORF">C8Q71DRAFT_861641</name>
</gene>
<feature type="compositionally biased region" description="Low complexity" evidence="9">
    <location>
        <begin position="418"/>
        <end position="429"/>
    </location>
</feature>
<dbReference type="GeneID" id="72008659"/>
<keyword evidence="5" id="KW-0678">Repressor</keyword>
<evidence type="ECO:0000256" key="2">
    <source>
        <dbReference type="ARBA" id="ARBA00004496"/>
    </source>
</evidence>
<dbReference type="Pfam" id="PF08528">
    <property type="entry name" value="Whi5"/>
    <property type="match status" value="1"/>
</dbReference>
<keyword evidence="8" id="KW-0539">Nucleus</keyword>
<feature type="compositionally biased region" description="Low complexity" evidence="9">
    <location>
        <begin position="22"/>
        <end position="31"/>
    </location>
</feature>
<protein>
    <recommendedName>
        <fullName evidence="12">Proteophosphoglycan ppg4</fullName>
    </recommendedName>
</protein>
<reference evidence="10 11" key="1">
    <citation type="journal article" date="2021" name="Environ. Microbiol.">
        <title>Gene family expansions and transcriptome signatures uncover fungal adaptations to wood decay.</title>
        <authorList>
            <person name="Hage H."/>
            <person name="Miyauchi S."/>
            <person name="Viragh M."/>
            <person name="Drula E."/>
            <person name="Min B."/>
            <person name="Chaduli D."/>
            <person name="Navarro D."/>
            <person name="Favel A."/>
            <person name="Norest M."/>
            <person name="Lesage-Meessen L."/>
            <person name="Balint B."/>
            <person name="Merenyi Z."/>
            <person name="de Eugenio L."/>
            <person name="Morin E."/>
            <person name="Martinez A.T."/>
            <person name="Baldrian P."/>
            <person name="Stursova M."/>
            <person name="Martinez M.J."/>
            <person name="Novotny C."/>
            <person name="Magnuson J.K."/>
            <person name="Spatafora J.W."/>
            <person name="Maurice S."/>
            <person name="Pangilinan J."/>
            <person name="Andreopoulos W."/>
            <person name="LaButti K."/>
            <person name="Hundley H."/>
            <person name="Na H."/>
            <person name="Kuo A."/>
            <person name="Barry K."/>
            <person name="Lipzen A."/>
            <person name="Henrissat B."/>
            <person name="Riley R."/>
            <person name="Ahrendt S."/>
            <person name="Nagy L.G."/>
            <person name="Grigoriev I.V."/>
            <person name="Martin F."/>
            <person name="Rosso M.N."/>
        </authorList>
    </citation>
    <scope>NUCLEOTIDE SEQUENCE [LARGE SCALE GENOMIC DNA]</scope>
    <source>
        <strain evidence="10 11">CIRM-BRFM 1785</strain>
    </source>
</reference>
<evidence type="ECO:0000256" key="1">
    <source>
        <dbReference type="ARBA" id="ARBA00004123"/>
    </source>
</evidence>
<evidence type="ECO:0000256" key="7">
    <source>
        <dbReference type="ARBA" id="ARBA00023163"/>
    </source>
</evidence>
<accession>A0ABQ8K468</accession>
<keyword evidence="4" id="KW-0963">Cytoplasm</keyword>
<evidence type="ECO:0000256" key="8">
    <source>
        <dbReference type="ARBA" id="ARBA00023242"/>
    </source>
</evidence>
<sequence length="602" mass="62169">MATPSSSATTPSPQLAFMQPHTPVAPATPATNGLTATDKEERERAVQKFLARAEIGKLTRGLRTRLSYASFKATNNLAHNTLHDLENDARLQSRAAAHRTANYYNNPATQGNTGMTPGGRGRTPGRKGPMGPPAPVTASATQSLFATILAPPPAKRARTIHNPQDPPVPAPAKLQAPSPSHKPSKSSRSAENTTAKPKRKRARESSGAKGKGKQHPTVNSTADMDIDYAAATALTSLLLSSKASKSATASSPRSSISAGSDAGSSHSFPHFQQSSTRTVAGPASIRSEASFGMSQPRSGTPASAADSTMHLHSSNLHEEGRSTPKTGRRPMYASDHSGTPHPPTDAEAANSLLFLATSPSPVRASAARDRDSKDAAAFRTGSNLKGRVLFPTHGGGTGGGGDDASSSGGRSLRREDTGSFTSTASTTSSQFSIGSMAHIYNRYAQNRQMSGSPMNTSPNSGTPNASQLPVPKEPTVTPPTPTEPAVPNLLPAAPSPTRTDRSYASPPPASPEPQSESARAQPVRQPVDSTPGNGSFNLSDFINVSPSPAVAAGSMSRLGSMTEVGRRLFEEHHAAPGAARSSDTSASGAGGALAAGIDLSRS</sequence>
<evidence type="ECO:0000256" key="6">
    <source>
        <dbReference type="ARBA" id="ARBA00023015"/>
    </source>
</evidence>
<keyword evidence="6" id="KW-0805">Transcription regulation</keyword>
<feature type="compositionally biased region" description="Gly residues" evidence="9">
    <location>
        <begin position="393"/>
        <end position="402"/>
    </location>
</feature>
<keyword evidence="11" id="KW-1185">Reference proteome</keyword>
<feature type="compositionally biased region" description="Low complexity" evidence="9">
    <location>
        <begin position="241"/>
        <end position="275"/>
    </location>
</feature>
<dbReference type="Proteomes" id="UP000814176">
    <property type="component" value="Unassembled WGS sequence"/>
</dbReference>
<evidence type="ECO:0000256" key="3">
    <source>
        <dbReference type="ARBA" id="ARBA00006922"/>
    </source>
</evidence>
<evidence type="ECO:0008006" key="12">
    <source>
        <dbReference type="Google" id="ProtNLM"/>
    </source>
</evidence>
<name>A0ABQ8K468_9APHY</name>
<feature type="region of interest" description="Disordered" evidence="9">
    <location>
        <begin position="241"/>
        <end position="540"/>
    </location>
</feature>
<feature type="compositionally biased region" description="Polar residues" evidence="9">
    <location>
        <begin position="292"/>
        <end position="301"/>
    </location>
</feature>
<evidence type="ECO:0000313" key="11">
    <source>
        <dbReference type="Proteomes" id="UP000814176"/>
    </source>
</evidence>
<evidence type="ECO:0000256" key="9">
    <source>
        <dbReference type="SAM" id="MobiDB-lite"/>
    </source>
</evidence>
<evidence type="ECO:0000256" key="5">
    <source>
        <dbReference type="ARBA" id="ARBA00022491"/>
    </source>
</evidence>
<comment type="similarity">
    <text evidence="3">Belongs to the WHI5/NRM1 family.</text>
</comment>
<keyword evidence="7" id="KW-0804">Transcription</keyword>
<dbReference type="InterPro" id="IPR013734">
    <property type="entry name" value="TF_Nrm1/Whi5"/>
</dbReference>
<feature type="compositionally biased region" description="Low complexity" evidence="9">
    <location>
        <begin position="577"/>
        <end position="587"/>
    </location>
</feature>
<feature type="compositionally biased region" description="Low complexity" evidence="9">
    <location>
        <begin position="1"/>
        <end position="13"/>
    </location>
</feature>
<evidence type="ECO:0000256" key="4">
    <source>
        <dbReference type="ARBA" id="ARBA00022490"/>
    </source>
</evidence>
<organism evidence="10 11">
    <name type="scientific">Rhodofomes roseus</name>
    <dbReference type="NCBI Taxonomy" id="34475"/>
    <lineage>
        <taxon>Eukaryota</taxon>
        <taxon>Fungi</taxon>
        <taxon>Dikarya</taxon>
        <taxon>Basidiomycota</taxon>
        <taxon>Agaricomycotina</taxon>
        <taxon>Agaricomycetes</taxon>
        <taxon>Polyporales</taxon>
        <taxon>Rhodofomes</taxon>
    </lineage>
</organism>
<feature type="compositionally biased region" description="Low complexity" evidence="9">
    <location>
        <begin position="177"/>
        <end position="189"/>
    </location>
</feature>
<feature type="region of interest" description="Disordered" evidence="9">
    <location>
        <begin position="156"/>
        <end position="221"/>
    </location>
</feature>